<reference evidence="9" key="1">
    <citation type="journal article" date="2016" name="Nature">
        <title>The genome of the seagrass Zostera marina reveals angiosperm adaptation to the sea.</title>
        <authorList>
            <person name="Olsen J.L."/>
            <person name="Rouze P."/>
            <person name="Verhelst B."/>
            <person name="Lin Y.-C."/>
            <person name="Bayer T."/>
            <person name="Collen J."/>
            <person name="Dattolo E."/>
            <person name="De Paoli E."/>
            <person name="Dittami S."/>
            <person name="Maumus F."/>
            <person name="Michel G."/>
            <person name="Kersting A."/>
            <person name="Lauritano C."/>
            <person name="Lohaus R."/>
            <person name="Toepel M."/>
            <person name="Tonon T."/>
            <person name="Vanneste K."/>
            <person name="Amirebrahimi M."/>
            <person name="Brakel J."/>
            <person name="Bostroem C."/>
            <person name="Chovatia M."/>
            <person name="Grimwood J."/>
            <person name="Jenkins J.W."/>
            <person name="Jueterbock A."/>
            <person name="Mraz A."/>
            <person name="Stam W.T."/>
            <person name="Tice H."/>
            <person name="Bornberg-Bauer E."/>
            <person name="Green P.J."/>
            <person name="Pearson G.A."/>
            <person name="Procaccini G."/>
            <person name="Duarte C.M."/>
            <person name="Schmutz J."/>
            <person name="Reusch T.B.H."/>
            <person name="Van de Peer Y."/>
        </authorList>
    </citation>
    <scope>NUCLEOTIDE SEQUENCE [LARGE SCALE GENOMIC DNA]</scope>
    <source>
        <strain evidence="9">cv. Finnish</strain>
    </source>
</reference>
<dbReference type="STRING" id="29655.A0A0K9PWW4"/>
<evidence type="ECO:0000313" key="9">
    <source>
        <dbReference type="Proteomes" id="UP000036987"/>
    </source>
</evidence>
<keyword evidence="5" id="KW-0539">Nucleus</keyword>
<accession>A0A0K9PWW4</accession>
<dbReference type="SMART" id="SM00774">
    <property type="entry name" value="WRKY"/>
    <property type="match status" value="1"/>
</dbReference>
<feature type="domain" description="WRKY" evidence="7">
    <location>
        <begin position="132"/>
        <end position="197"/>
    </location>
</feature>
<evidence type="ECO:0000256" key="5">
    <source>
        <dbReference type="ARBA" id="ARBA00023242"/>
    </source>
</evidence>
<dbReference type="FunFam" id="2.20.25.80:FF:000003">
    <property type="entry name" value="WRKY transcription factor 57"/>
    <property type="match status" value="1"/>
</dbReference>
<sequence length="300" mass="33138">MNTGDFYDLDDSFKQEEEQGDPFCSSIFDDYDLEGLVPPNEMFMDAGAATTTASADFASSFASEFGGGSGTPATPNSPATSSSNDVAAEYGQEGNIGKDCGDGSDQSKKTCKATKRGGKRQRQERFAFATKSDVDHLEDGYRWRKYGQKAVKNSSYPRSYYRCTTPKCPVKKRVERSYQDPSTVITTYEGKHTHPSPINLRSAGNSNLIFKPPEPATTTTTTRFPQDGQFLIHQDIKPMLIHSNVDDAKADMSSGTFDLFFDNISSSSPSPLHHLRDQFPPNHGLLQDVVHSLFRNNQQP</sequence>
<feature type="compositionally biased region" description="Low complexity" evidence="6">
    <location>
        <begin position="71"/>
        <end position="84"/>
    </location>
</feature>
<evidence type="ECO:0000259" key="7">
    <source>
        <dbReference type="PROSITE" id="PS50811"/>
    </source>
</evidence>
<dbReference type="EMBL" id="LFYR01000620">
    <property type="protein sequence ID" value="KMZ72685.1"/>
    <property type="molecule type" value="Genomic_DNA"/>
</dbReference>
<dbReference type="GO" id="GO:0003700">
    <property type="term" value="F:DNA-binding transcription factor activity"/>
    <property type="evidence" value="ECO:0000318"/>
    <property type="project" value="GO_Central"/>
</dbReference>
<evidence type="ECO:0000256" key="6">
    <source>
        <dbReference type="SAM" id="MobiDB-lite"/>
    </source>
</evidence>
<protein>
    <submittedName>
        <fullName evidence="8">WRKY transcription factor 29</fullName>
    </submittedName>
</protein>
<evidence type="ECO:0000256" key="4">
    <source>
        <dbReference type="ARBA" id="ARBA00023163"/>
    </source>
</evidence>
<dbReference type="GO" id="GO:0000976">
    <property type="term" value="F:transcription cis-regulatory region binding"/>
    <property type="evidence" value="ECO:0000318"/>
    <property type="project" value="GO_Central"/>
</dbReference>
<dbReference type="InterPro" id="IPR036576">
    <property type="entry name" value="WRKY_dom_sf"/>
</dbReference>
<dbReference type="PANTHER" id="PTHR31221:SF334">
    <property type="entry name" value="WRKY TRANSCRIPTION FACTOR 57-RELATED"/>
    <property type="match status" value="1"/>
</dbReference>
<feature type="region of interest" description="Disordered" evidence="6">
    <location>
        <begin position="1"/>
        <end position="25"/>
    </location>
</feature>
<feature type="compositionally biased region" description="Basic residues" evidence="6">
    <location>
        <begin position="109"/>
        <end position="122"/>
    </location>
</feature>
<evidence type="ECO:0000256" key="3">
    <source>
        <dbReference type="ARBA" id="ARBA00023125"/>
    </source>
</evidence>
<keyword evidence="4" id="KW-0804">Transcription</keyword>
<dbReference type="SUPFAM" id="SSF118290">
    <property type="entry name" value="WRKY DNA-binding domain"/>
    <property type="match status" value="1"/>
</dbReference>
<keyword evidence="2" id="KW-0805">Transcription regulation</keyword>
<evidence type="ECO:0000256" key="1">
    <source>
        <dbReference type="ARBA" id="ARBA00004123"/>
    </source>
</evidence>
<dbReference type="PANTHER" id="PTHR31221">
    <property type="entry name" value="WRKY TRANSCRIPTION FACTOR PROTEIN 1-RELATED"/>
    <property type="match status" value="1"/>
</dbReference>
<dbReference type="InterPro" id="IPR044810">
    <property type="entry name" value="WRKY_plant"/>
</dbReference>
<proteinExistence type="predicted"/>
<evidence type="ECO:0000256" key="2">
    <source>
        <dbReference type="ARBA" id="ARBA00023015"/>
    </source>
</evidence>
<name>A0A0K9PWW4_ZOSMR</name>
<feature type="region of interest" description="Disordered" evidence="6">
    <location>
        <begin position="64"/>
        <end position="123"/>
    </location>
</feature>
<keyword evidence="3" id="KW-0238">DNA-binding</keyword>
<gene>
    <name evidence="8" type="ORF">ZOSMA_15G00230</name>
</gene>
<keyword evidence="9" id="KW-1185">Reference proteome</keyword>
<feature type="compositionally biased region" description="Basic and acidic residues" evidence="6">
    <location>
        <begin position="99"/>
        <end position="108"/>
    </location>
</feature>
<evidence type="ECO:0000313" key="8">
    <source>
        <dbReference type="EMBL" id="KMZ72685.1"/>
    </source>
</evidence>
<dbReference type="AlphaFoldDB" id="A0A0K9PWW4"/>
<dbReference type="Pfam" id="PF03106">
    <property type="entry name" value="WRKY"/>
    <property type="match status" value="1"/>
</dbReference>
<comment type="caution">
    <text evidence="8">The sequence shown here is derived from an EMBL/GenBank/DDBJ whole genome shotgun (WGS) entry which is preliminary data.</text>
</comment>
<dbReference type="GO" id="GO:0005634">
    <property type="term" value="C:nucleus"/>
    <property type="evidence" value="ECO:0000318"/>
    <property type="project" value="GO_Central"/>
</dbReference>
<organism evidence="8 9">
    <name type="scientific">Zostera marina</name>
    <name type="common">Eelgrass</name>
    <dbReference type="NCBI Taxonomy" id="29655"/>
    <lineage>
        <taxon>Eukaryota</taxon>
        <taxon>Viridiplantae</taxon>
        <taxon>Streptophyta</taxon>
        <taxon>Embryophyta</taxon>
        <taxon>Tracheophyta</taxon>
        <taxon>Spermatophyta</taxon>
        <taxon>Magnoliopsida</taxon>
        <taxon>Liliopsida</taxon>
        <taxon>Zosteraceae</taxon>
        <taxon>Zostera</taxon>
    </lineage>
</organism>
<dbReference type="PROSITE" id="PS50811">
    <property type="entry name" value="WRKY"/>
    <property type="match status" value="1"/>
</dbReference>
<dbReference type="OrthoDB" id="1936515at2759"/>
<comment type="subcellular location">
    <subcellularLocation>
        <location evidence="1">Nucleus</location>
    </subcellularLocation>
</comment>
<dbReference type="Gene3D" id="2.20.25.80">
    <property type="entry name" value="WRKY domain"/>
    <property type="match status" value="1"/>
</dbReference>
<dbReference type="GO" id="GO:0006355">
    <property type="term" value="P:regulation of DNA-templated transcription"/>
    <property type="evidence" value="ECO:0000318"/>
    <property type="project" value="GO_Central"/>
</dbReference>
<dbReference type="Proteomes" id="UP000036987">
    <property type="component" value="Unassembled WGS sequence"/>
</dbReference>
<dbReference type="InterPro" id="IPR003657">
    <property type="entry name" value="WRKY_dom"/>
</dbReference>